<organism evidence="2 3">
    <name type="scientific">Meloidogyne graminicola</name>
    <dbReference type="NCBI Taxonomy" id="189291"/>
    <lineage>
        <taxon>Eukaryota</taxon>
        <taxon>Metazoa</taxon>
        <taxon>Ecdysozoa</taxon>
        <taxon>Nematoda</taxon>
        <taxon>Chromadorea</taxon>
        <taxon>Rhabditida</taxon>
        <taxon>Tylenchina</taxon>
        <taxon>Tylenchomorpha</taxon>
        <taxon>Tylenchoidea</taxon>
        <taxon>Meloidogynidae</taxon>
        <taxon>Meloidogyninae</taxon>
        <taxon>Meloidogyne</taxon>
    </lineage>
</organism>
<keyword evidence="1" id="KW-1133">Transmembrane helix</keyword>
<name>A0A8S9ZXS0_9BILA</name>
<reference evidence="2" key="1">
    <citation type="journal article" date="2020" name="Ecol. Evol.">
        <title>Genome structure and content of the rice root-knot nematode (Meloidogyne graminicola).</title>
        <authorList>
            <person name="Phan N.T."/>
            <person name="Danchin E.G.J."/>
            <person name="Klopp C."/>
            <person name="Perfus-Barbeoch L."/>
            <person name="Kozlowski D.K."/>
            <person name="Koutsovoulos G.D."/>
            <person name="Lopez-Roques C."/>
            <person name="Bouchez O."/>
            <person name="Zahm M."/>
            <person name="Besnard G."/>
            <person name="Bellafiore S."/>
        </authorList>
    </citation>
    <scope>NUCLEOTIDE SEQUENCE</scope>
    <source>
        <strain evidence="2">VN-18</strain>
    </source>
</reference>
<gene>
    <name evidence="2" type="ORF">Mgra_00002086</name>
</gene>
<sequence>NEIYNYFLFQLSAYYYYYYYFLLIFQIFLINAKICNEENEEKINLILSKTLKICPDFKDEPEQIACCPSQITSGTFFCCTEQHKNNLESELASEARKKFISEHIPQLILIIFVFLIFLFIFCSYLCRRTRFCPLLHRRKASTSNNSIIGSNYGNRLGGGGEGRRGRKFFNY</sequence>
<comment type="caution">
    <text evidence="2">The sequence shown here is derived from an EMBL/GenBank/DDBJ whole genome shotgun (WGS) entry which is preliminary data.</text>
</comment>
<protein>
    <submittedName>
        <fullName evidence="2">Uncharacterized protein</fullName>
    </submittedName>
</protein>
<accession>A0A8S9ZXS0</accession>
<keyword evidence="1" id="KW-0472">Membrane</keyword>
<feature type="transmembrane region" description="Helical" evidence="1">
    <location>
        <begin position="14"/>
        <end position="32"/>
    </location>
</feature>
<dbReference type="OrthoDB" id="5873684at2759"/>
<feature type="transmembrane region" description="Helical" evidence="1">
    <location>
        <begin position="107"/>
        <end position="126"/>
    </location>
</feature>
<evidence type="ECO:0000313" key="3">
    <source>
        <dbReference type="Proteomes" id="UP000605970"/>
    </source>
</evidence>
<dbReference type="Proteomes" id="UP000605970">
    <property type="component" value="Unassembled WGS sequence"/>
</dbReference>
<evidence type="ECO:0000256" key="1">
    <source>
        <dbReference type="SAM" id="Phobius"/>
    </source>
</evidence>
<dbReference type="EMBL" id="JABEBT010000012">
    <property type="protein sequence ID" value="KAF7638408.1"/>
    <property type="molecule type" value="Genomic_DNA"/>
</dbReference>
<feature type="non-terminal residue" evidence="2">
    <location>
        <position position="171"/>
    </location>
</feature>
<dbReference type="EMBL" id="JABEBT010000012">
    <property type="protein sequence ID" value="KAF7638407.1"/>
    <property type="molecule type" value="Genomic_DNA"/>
</dbReference>
<dbReference type="AlphaFoldDB" id="A0A8S9ZXS0"/>
<keyword evidence="1" id="KW-0812">Transmembrane</keyword>
<evidence type="ECO:0000313" key="2">
    <source>
        <dbReference type="EMBL" id="KAF7638407.1"/>
    </source>
</evidence>
<proteinExistence type="predicted"/>
<keyword evidence="3" id="KW-1185">Reference proteome</keyword>